<feature type="transmembrane region" description="Helical" evidence="19">
    <location>
        <begin position="206"/>
        <end position="223"/>
    </location>
</feature>
<evidence type="ECO:0000256" key="5">
    <source>
        <dbReference type="ARBA" id="ARBA00022692"/>
    </source>
</evidence>
<feature type="transmembrane region" description="Helical" evidence="19">
    <location>
        <begin position="403"/>
        <end position="425"/>
    </location>
</feature>
<keyword evidence="4" id="KW-0808">Transferase</keyword>
<evidence type="ECO:0000256" key="14">
    <source>
        <dbReference type="ARBA" id="ARBA00041418"/>
    </source>
</evidence>
<comment type="caution">
    <text evidence="20">The sequence shown here is derived from an EMBL/GenBank/DDBJ whole genome shotgun (WGS) entry which is preliminary data.</text>
</comment>
<dbReference type="Pfam" id="PF01098">
    <property type="entry name" value="FTSW_RODA_SPOVE"/>
    <property type="match status" value="1"/>
</dbReference>
<comment type="catalytic activity">
    <reaction evidence="16">
        <text>[GlcNAc-(1-&gt;4)-Mur2Ac(oyl-L-Ala-gamma-D-Glu-L-Lys-D-Ala-D-Ala)](n)-di-trans,octa-cis-undecaprenyl diphosphate + beta-D-GlcNAc-(1-&gt;4)-Mur2Ac(oyl-L-Ala-gamma-D-Glu-L-Lys-D-Ala-D-Ala)-di-trans,octa-cis-undecaprenyl diphosphate = [GlcNAc-(1-&gt;4)-Mur2Ac(oyl-L-Ala-gamma-D-Glu-L-Lys-D-Ala-D-Ala)](n+1)-di-trans,octa-cis-undecaprenyl diphosphate + di-trans,octa-cis-undecaprenyl diphosphate + H(+)</text>
        <dbReference type="Rhea" id="RHEA:23708"/>
        <dbReference type="Rhea" id="RHEA-COMP:9602"/>
        <dbReference type="Rhea" id="RHEA-COMP:9603"/>
        <dbReference type="ChEBI" id="CHEBI:15378"/>
        <dbReference type="ChEBI" id="CHEBI:58405"/>
        <dbReference type="ChEBI" id="CHEBI:60033"/>
        <dbReference type="ChEBI" id="CHEBI:78435"/>
        <dbReference type="EC" id="2.4.99.28"/>
    </reaction>
</comment>
<evidence type="ECO:0000256" key="12">
    <source>
        <dbReference type="ARBA" id="ARBA00038053"/>
    </source>
</evidence>
<evidence type="ECO:0000256" key="1">
    <source>
        <dbReference type="ARBA" id="ARBA00004141"/>
    </source>
</evidence>
<evidence type="ECO:0000256" key="9">
    <source>
        <dbReference type="ARBA" id="ARBA00023136"/>
    </source>
</evidence>
<name>A0A2A9EHL4_9MICO</name>
<dbReference type="EMBL" id="PDJI01000004">
    <property type="protein sequence ID" value="PFG38404.1"/>
    <property type="molecule type" value="Genomic_DNA"/>
</dbReference>
<dbReference type="GO" id="GO:0008360">
    <property type="term" value="P:regulation of cell shape"/>
    <property type="evidence" value="ECO:0007669"/>
    <property type="project" value="UniProtKB-KW"/>
</dbReference>
<gene>
    <name evidence="20" type="ORF">ATJ97_0881</name>
</gene>
<evidence type="ECO:0000256" key="17">
    <source>
        <dbReference type="ARBA" id="ARBA00049966"/>
    </source>
</evidence>
<evidence type="ECO:0000256" key="8">
    <source>
        <dbReference type="ARBA" id="ARBA00022989"/>
    </source>
</evidence>
<feature type="transmembrane region" description="Helical" evidence="19">
    <location>
        <begin position="372"/>
        <end position="397"/>
    </location>
</feature>
<dbReference type="AlphaFoldDB" id="A0A2A9EHL4"/>
<keyword evidence="9 19" id="KW-0472">Membrane</keyword>
<protein>
    <recommendedName>
        <fullName evidence="13">Probable peptidoglycan glycosyltransferase FtsW</fullName>
        <ecNumber evidence="15">2.4.99.28</ecNumber>
    </recommendedName>
    <alternativeName>
        <fullName evidence="14">Cell division protein FtsW</fullName>
    </alternativeName>
    <alternativeName>
        <fullName evidence="11">Cell wall polymerase</fullName>
    </alternativeName>
    <alternativeName>
        <fullName evidence="10">Peptidoglycan polymerase</fullName>
    </alternativeName>
</protein>
<feature type="transmembrane region" description="Helical" evidence="19">
    <location>
        <begin position="136"/>
        <end position="157"/>
    </location>
</feature>
<keyword evidence="20" id="KW-0131">Cell cycle</keyword>
<evidence type="ECO:0000256" key="10">
    <source>
        <dbReference type="ARBA" id="ARBA00032370"/>
    </source>
</evidence>
<feature type="transmembrane region" description="Helical" evidence="19">
    <location>
        <begin position="337"/>
        <end position="360"/>
    </location>
</feature>
<dbReference type="EC" id="2.4.99.28" evidence="15"/>
<dbReference type="RefSeq" id="WP_098482680.1">
    <property type="nucleotide sequence ID" value="NZ_PDJI01000004.1"/>
</dbReference>
<dbReference type="GO" id="GO:0008955">
    <property type="term" value="F:peptidoglycan glycosyltransferase activity"/>
    <property type="evidence" value="ECO:0007669"/>
    <property type="project" value="UniProtKB-EC"/>
</dbReference>
<feature type="region of interest" description="Disordered" evidence="18">
    <location>
        <begin position="1"/>
        <end position="60"/>
    </location>
</feature>
<dbReference type="InterPro" id="IPR001182">
    <property type="entry name" value="FtsW/RodA"/>
</dbReference>
<keyword evidence="6" id="KW-0133">Cell shape</keyword>
<feature type="transmembrane region" description="Helical" evidence="19">
    <location>
        <begin position="229"/>
        <end position="246"/>
    </location>
</feature>
<evidence type="ECO:0000256" key="3">
    <source>
        <dbReference type="ARBA" id="ARBA00022676"/>
    </source>
</evidence>
<dbReference type="PANTHER" id="PTHR30474:SF2">
    <property type="entry name" value="PEPTIDOGLYCAN GLYCOSYLTRANSFERASE FTSW-RELATED"/>
    <property type="match status" value="1"/>
</dbReference>
<evidence type="ECO:0000256" key="4">
    <source>
        <dbReference type="ARBA" id="ARBA00022679"/>
    </source>
</evidence>
<dbReference type="GO" id="GO:0005886">
    <property type="term" value="C:plasma membrane"/>
    <property type="evidence" value="ECO:0007669"/>
    <property type="project" value="TreeGrafter"/>
</dbReference>
<keyword evidence="20" id="KW-0132">Cell division</keyword>
<evidence type="ECO:0000313" key="20">
    <source>
        <dbReference type="EMBL" id="PFG38404.1"/>
    </source>
</evidence>
<evidence type="ECO:0000256" key="19">
    <source>
        <dbReference type="SAM" id="Phobius"/>
    </source>
</evidence>
<evidence type="ECO:0000256" key="18">
    <source>
        <dbReference type="SAM" id="MobiDB-lite"/>
    </source>
</evidence>
<evidence type="ECO:0000256" key="16">
    <source>
        <dbReference type="ARBA" id="ARBA00049902"/>
    </source>
</evidence>
<evidence type="ECO:0000313" key="21">
    <source>
        <dbReference type="Proteomes" id="UP000222106"/>
    </source>
</evidence>
<keyword evidence="5 19" id="KW-0812">Transmembrane</keyword>
<dbReference type="PANTHER" id="PTHR30474">
    <property type="entry name" value="CELL CYCLE PROTEIN"/>
    <property type="match status" value="1"/>
</dbReference>
<comment type="function">
    <text evidence="17">Peptidoglycan polymerase that is essential for cell division.</text>
</comment>
<keyword evidence="7" id="KW-0573">Peptidoglycan synthesis</keyword>
<evidence type="ECO:0000256" key="7">
    <source>
        <dbReference type="ARBA" id="ARBA00022984"/>
    </source>
</evidence>
<dbReference type="InterPro" id="IPR018365">
    <property type="entry name" value="Cell_cycle_FtsW-rel_CS"/>
</dbReference>
<dbReference type="OrthoDB" id="9768187at2"/>
<dbReference type="Proteomes" id="UP000222106">
    <property type="component" value="Unassembled WGS sequence"/>
</dbReference>
<dbReference type="GO" id="GO:0015648">
    <property type="term" value="F:lipid-linked peptidoglycan transporter activity"/>
    <property type="evidence" value="ECO:0007669"/>
    <property type="project" value="TreeGrafter"/>
</dbReference>
<reference evidence="20 21" key="1">
    <citation type="submission" date="2017-10" db="EMBL/GenBank/DDBJ databases">
        <title>Sequencing the genomes of 1000 actinobacteria strains.</title>
        <authorList>
            <person name="Klenk H.-P."/>
        </authorList>
    </citation>
    <scope>NUCLEOTIDE SEQUENCE [LARGE SCALE GENOMIC DNA]</scope>
    <source>
        <strain evidence="20 21">DSM 21838</strain>
    </source>
</reference>
<keyword evidence="8 19" id="KW-1133">Transmembrane helix</keyword>
<evidence type="ECO:0000256" key="15">
    <source>
        <dbReference type="ARBA" id="ARBA00044770"/>
    </source>
</evidence>
<keyword evidence="21" id="KW-1185">Reference proteome</keyword>
<dbReference type="GO" id="GO:0051301">
    <property type="term" value="P:cell division"/>
    <property type="evidence" value="ECO:0007669"/>
    <property type="project" value="UniProtKB-KW"/>
</dbReference>
<feature type="transmembrane region" description="Helical" evidence="19">
    <location>
        <begin position="251"/>
        <end position="270"/>
    </location>
</feature>
<accession>A0A2A9EHL4</accession>
<evidence type="ECO:0000256" key="13">
    <source>
        <dbReference type="ARBA" id="ARBA00041185"/>
    </source>
</evidence>
<sequence>MSTLDGVRRRTRTAPARPARSTARPARPARSTGGAPRPARPAGGAARPAGRTTARSTPGTTTREIAALSYYLVAGSALLLLALGVVMVLSASTISSIRDNDGNPYAEFLGQAKFVFIGLPLAIAASRIPVTWYKRLAWPALGGALALQLLIFTPLGLEENGNVNWIYVPGVNQTLQPSEFLKLGLALWLGLVLSRKAALLHDWKHVLVPAGIGSLTAVGLVLAGHDMGTVLVMVGLVVGAFFVAGLPMKWFAFAGVAGAGVATALILSSHSRTTRVMSFLGLVEADPSGAGFQTRHGLWGLGTGGLSGVGLGASREKWSYLPEAHNDFIFAIVGEELGLLGTLLVLGLFGGLAVGMFRIVRRHPDPFVQIATAAIATWILAQALVNIGVVIGLLPVIGVPLPLVSAGGSAMISTLIAIGVLLSFARSEPGAAQALATRKGVVRRSLAVVSGRSRRG</sequence>
<feature type="transmembrane region" description="Helical" evidence="19">
    <location>
        <begin position="105"/>
        <end position="124"/>
    </location>
</feature>
<organism evidence="20 21">
    <name type="scientific">Georgenia soli</name>
    <dbReference type="NCBI Taxonomy" id="638953"/>
    <lineage>
        <taxon>Bacteria</taxon>
        <taxon>Bacillati</taxon>
        <taxon>Actinomycetota</taxon>
        <taxon>Actinomycetes</taxon>
        <taxon>Micrococcales</taxon>
        <taxon>Bogoriellaceae</taxon>
        <taxon>Georgenia</taxon>
    </lineage>
</organism>
<comment type="subcellular location">
    <subcellularLocation>
        <location evidence="1">Membrane</location>
        <topology evidence="1">Multi-pass membrane protein</topology>
    </subcellularLocation>
</comment>
<evidence type="ECO:0000256" key="2">
    <source>
        <dbReference type="ARBA" id="ARBA00004752"/>
    </source>
</evidence>
<keyword evidence="3" id="KW-0328">Glycosyltransferase</keyword>
<dbReference type="GO" id="GO:0009252">
    <property type="term" value="P:peptidoglycan biosynthetic process"/>
    <property type="evidence" value="ECO:0007669"/>
    <property type="project" value="UniProtKB-KW"/>
</dbReference>
<evidence type="ECO:0000256" key="6">
    <source>
        <dbReference type="ARBA" id="ARBA00022960"/>
    </source>
</evidence>
<proteinExistence type="inferred from homology"/>
<evidence type="ECO:0000256" key="11">
    <source>
        <dbReference type="ARBA" id="ARBA00033270"/>
    </source>
</evidence>
<feature type="compositionally biased region" description="Low complexity" evidence="18">
    <location>
        <begin position="13"/>
        <end position="60"/>
    </location>
</feature>
<dbReference type="PROSITE" id="PS00428">
    <property type="entry name" value="FTSW_RODA_SPOVE"/>
    <property type="match status" value="1"/>
</dbReference>
<comment type="pathway">
    <text evidence="2">Cell wall biogenesis; peptidoglycan biosynthesis.</text>
</comment>
<feature type="transmembrane region" description="Helical" evidence="19">
    <location>
        <begin position="70"/>
        <end position="93"/>
    </location>
</feature>
<comment type="similarity">
    <text evidence="12">Belongs to the SEDS family. FtsW subfamily.</text>
</comment>
<dbReference type="GO" id="GO:0032153">
    <property type="term" value="C:cell division site"/>
    <property type="evidence" value="ECO:0007669"/>
    <property type="project" value="TreeGrafter"/>
</dbReference>